<protein>
    <submittedName>
        <fullName evidence="3">Phage terminase small subunit</fullName>
    </submittedName>
</protein>
<name>A0A1I5YTP7_9BACT</name>
<dbReference type="OrthoDB" id="961372at2"/>
<dbReference type="EMBL" id="FOXH01000021">
    <property type="protein sequence ID" value="SFQ47614.1"/>
    <property type="molecule type" value="Genomic_DNA"/>
</dbReference>
<dbReference type="Pfam" id="PF06056">
    <property type="entry name" value="Terminase_5"/>
    <property type="match status" value="1"/>
</dbReference>
<dbReference type="RefSeq" id="WP_092018851.1">
    <property type="nucleotide sequence ID" value="NZ_FOXH01000013.1"/>
</dbReference>
<evidence type="ECO:0000259" key="1">
    <source>
        <dbReference type="Pfam" id="PF06056"/>
    </source>
</evidence>
<dbReference type="InterPro" id="IPR010332">
    <property type="entry name" value="ATPase_terminase-su_N"/>
</dbReference>
<accession>A0A1I5YTP7</accession>
<sequence length="141" mass="16200">MGVKKDKVREQAEEYYLDNIEATQQQVAELFNVTQKTVSSWCTRYDWNEKRINLHASPIKIKQLLQQELLKVASGTPGTLNADSISKLMSALDKCDKKADPIVVSRVLKDLANFVSENDPQFAAKMTDWMKKFLQHRINIE</sequence>
<evidence type="ECO:0000313" key="3">
    <source>
        <dbReference type="EMBL" id="SFQ47614.1"/>
    </source>
</evidence>
<feature type="domain" description="Terminase ATPase subunit N-terminal" evidence="1">
    <location>
        <begin position="8"/>
        <end position="49"/>
    </location>
</feature>
<dbReference type="Proteomes" id="UP000199306">
    <property type="component" value="Unassembled WGS sequence"/>
</dbReference>
<dbReference type="AlphaFoldDB" id="A0A1I5YTP7"/>
<gene>
    <name evidence="2" type="ORF">SAMN04515674_113150</name>
    <name evidence="3" type="ORF">SAMN04515674_12164</name>
</gene>
<organism evidence="3 4">
    <name type="scientific">Pseudarcicella hirudinis</name>
    <dbReference type="NCBI Taxonomy" id="1079859"/>
    <lineage>
        <taxon>Bacteria</taxon>
        <taxon>Pseudomonadati</taxon>
        <taxon>Bacteroidota</taxon>
        <taxon>Cytophagia</taxon>
        <taxon>Cytophagales</taxon>
        <taxon>Flectobacillaceae</taxon>
        <taxon>Pseudarcicella</taxon>
    </lineage>
</organism>
<evidence type="ECO:0000313" key="2">
    <source>
        <dbReference type="EMBL" id="SFQ27239.1"/>
    </source>
</evidence>
<reference evidence="3 4" key="1">
    <citation type="submission" date="2016-10" db="EMBL/GenBank/DDBJ databases">
        <authorList>
            <person name="de Groot N.N."/>
        </authorList>
    </citation>
    <scope>NUCLEOTIDE SEQUENCE [LARGE SCALE GENOMIC DNA]</scope>
    <source>
        <strain evidence="3">E92</strain>
        <strain evidence="4">E92,LMG 26720,CCM 7988</strain>
    </source>
</reference>
<proteinExistence type="predicted"/>
<keyword evidence="4" id="KW-1185">Reference proteome</keyword>
<evidence type="ECO:0000313" key="4">
    <source>
        <dbReference type="Proteomes" id="UP000199306"/>
    </source>
</evidence>
<dbReference type="STRING" id="1079859.SAMN04515674_113150"/>
<dbReference type="EMBL" id="FOXH01000013">
    <property type="protein sequence ID" value="SFQ27239.1"/>
    <property type="molecule type" value="Genomic_DNA"/>
</dbReference>